<protein>
    <submittedName>
        <fullName evidence="2">Retrovirus-related Pol polyprotein from transposon RE1</fullName>
    </submittedName>
</protein>
<evidence type="ECO:0000313" key="2">
    <source>
        <dbReference type="EMBL" id="RVW43708.1"/>
    </source>
</evidence>
<dbReference type="InterPro" id="IPR013103">
    <property type="entry name" value="RVT_2"/>
</dbReference>
<dbReference type="Pfam" id="PF07727">
    <property type="entry name" value="RVT_2"/>
    <property type="match status" value="1"/>
</dbReference>
<dbReference type="EMBL" id="QGNW01000057">
    <property type="protein sequence ID" value="RVX05130.1"/>
    <property type="molecule type" value="Genomic_DNA"/>
</dbReference>
<dbReference type="Proteomes" id="UP000288805">
    <property type="component" value="Unassembled WGS sequence"/>
</dbReference>
<evidence type="ECO:0000313" key="4">
    <source>
        <dbReference type="Proteomes" id="UP000288805"/>
    </source>
</evidence>
<evidence type="ECO:0000259" key="1">
    <source>
        <dbReference type="Pfam" id="PF07727"/>
    </source>
</evidence>
<dbReference type="EMBL" id="QGNW01001369">
    <property type="protein sequence ID" value="RVW43708.1"/>
    <property type="molecule type" value="Genomic_DNA"/>
</dbReference>
<gene>
    <name evidence="2" type="primary">RE1_845</name>
    <name evidence="3" type="synonym">RE1_2180</name>
    <name evidence="3" type="ORF">CK203_020198</name>
    <name evidence="2" type="ORF">CK203_080473</name>
</gene>
<evidence type="ECO:0000313" key="3">
    <source>
        <dbReference type="EMBL" id="RVX05130.1"/>
    </source>
</evidence>
<proteinExistence type="predicted"/>
<reference evidence="2 4" key="1">
    <citation type="journal article" date="2018" name="PLoS Genet.">
        <title>Population sequencing reveals clonal diversity and ancestral inbreeding in the grapevine cultivar Chardonnay.</title>
        <authorList>
            <person name="Roach M.J."/>
            <person name="Johnson D.L."/>
            <person name="Bohlmann J."/>
            <person name="van Vuuren H.J."/>
            <person name="Jones S.J."/>
            <person name="Pretorius I.S."/>
            <person name="Schmidt S.A."/>
            <person name="Borneman A.R."/>
        </authorList>
    </citation>
    <scope>NUCLEOTIDE SEQUENCE [LARGE SCALE GENOMIC DNA]</scope>
    <source>
        <strain evidence="4">cv. Chardonnay</strain>
        <strain evidence="2">I10V1</strain>
        <tissue evidence="2">Leaf</tissue>
    </source>
</reference>
<accession>A0A438E7Q8</accession>
<dbReference type="AlphaFoldDB" id="A0A438E7Q8"/>
<sequence length="148" mass="17265">MAILEWKNVVLGEMQALNQNETWAVEDLLRGKRSMGCRWVFTIKYKFDGSIDRYKACLMAKGFTQTYGIDYLETFAPVSRKKCIWIYLRASKETNQVCRLKKSQLDQTMFYKHSKDEKVTILIVYVDDMILTGDNVAEMEALKKIIAK</sequence>
<feature type="domain" description="Reverse transcriptase Ty1/copia-type" evidence="1">
    <location>
        <begin position="20"/>
        <end position="96"/>
    </location>
</feature>
<organism evidence="2 4">
    <name type="scientific">Vitis vinifera</name>
    <name type="common">Grape</name>
    <dbReference type="NCBI Taxonomy" id="29760"/>
    <lineage>
        <taxon>Eukaryota</taxon>
        <taxon>Viridiplantae</taxon>
        <taxon>Streptophyta</taxon>
        <taxon>Embryophyta</taxon>
        <taxon>Tracheophyta</taxon>
        <taxon>Spermatophyta</taxon>
        <taxon>Magnoliopsida</taxon>
        <taxon>eudicotyledons</taxon>
        <taxon>Gunneridae</taxon>
        <taxon>Pentapetalae</taxon>
        <taxon>rosids</taxon>
        <taxon>Vitales</taxon>
        <taxon>Vitaceae</taxon>
        <taxon>Viteae</taxon>
        <taxon>Vitis</taxon>
    </lineage>
</organism>
<name>A0A438E7Q8_VITVI</name>
<comment type="caution">
    <text evidence="2">The sequence shown here is derived from an EMBL/GenBank/DDBJ whole genome shotgun (WGS) entry which is preliminary data.</text>
</comment>